<sequence length="162" mass="16926">MTGWPVHGCFQVCMSLQELHAVVAELAQRAQQGGVPLPRCTFQSLGGWLVRARPASDVVDSVAAVARNDGDPNESRRTLIPRRQAALSAIASLLKVLVAPSGLRHAAEQQLGEEAVTPGVVVTNQVMGDPVAGGSRVTLGHAGSASIPDLSWRAGAWYQGAS</sequence>
<reference evidence="1" key="1">
    <citation type="submission" date="2021-02" db="EMBL/GenBank/DDBJ databases">
        <authorList>
            <person name="Dougan E. K."/>
            <person name="Rhodes N."/>
            <person name="Thang M."/>
            <person name="Chan C."/>
        </authorList>
    </citation>
    <scope>NUCLEOTIDE SEQUENCE</scope>
</reference>
<evidence type="ECO:0000313" key="1">
    <source>
        <dbReference type="EMBL" id="CAE8686351.1"/>
    </source>
</evidence>
<gene>
    <name evidence="1" type="ORF">PGLA2088_LOCUS24933</name>
</gene>
<proteinExistence type="predicted"/>
<dbReference type="EMBL" id="CAJNNW010026575">
    <property type="protein sequence ID" value="CAE8686351.1"/>
    <property type="molecule type" value="Genomic_DNA"/>
</dbReference>
<dbReference type="AlphaFoldDB" id="A0A813JW00"/>
<comment type="caution">
    <text evidence="1">The sequence shown here is derived from an EMBL/GenBank/DDBJ whole genome shotgun (WGS) entry which is preliminary data.</text>
</comment>
<organism evidence="1 2">
    <name type="scientific">Polarella glacialis</name>
    <name type="common">Dinoflagellate</name>
    <dbReference type="NCBI Taxonomy" id="89957"/>
    <lineage>
        <taxon>Eukaryota</taxon>
        <taxon>Sar</taxon>
        <taxon>Alveolata</taxon>
        <taxon>Dinophyceae</taxon>
        <taxon>Suessiales</taxon>
        <taxon>Suessiaceae</taxon>
        <taxon>Polarella</taxon>
    </lineage>
</organism>
<accession>A0A813JW00</accession>
<name>A0A813JW00_POLGL</name>
<protein>
    <submittedName>
        <fullName evidence="1">Uncharacterized protein</fullName>
    </submittedName>
</protein>
<dbReference type="Proteomes" id="UP000626109">
    <property type="component" value="Unassembled WGS sequence"/>
</dbReference>
<evidence type="ECO:0000313" key="2">
    <source>
        <dbReference type="Proteomes" id="UP000626109"/>
    </source>
</evidence>